<reference evidence="8 9" key="1">
    <citation type="submission" date="2020-11" db="EMBL/GenBank/DDBJ databases">
        <title>Streptomyces spirodelae sp. nov., isolated from duckweed.</title>
        <authorList>
            <person name="Saimee Y."/>
            <person name="Duangmal K."/>
        </authorList>
    </citation>
    <scope>NUCLEOTIDE SEQUENCE [LARGE SCALE GENOMIC DNA]</scope>
    <source>
        <strain evidence="8 9">S16-07</strain>
    </source>
</reference>
<protein>
    <submittedName>
        <fullName evidence="8">ATP-binding cassette domain-containing protein</fullName>
    </submittedName>
</protein>
<dbReference type="Gene3D" id="3.40.50.300">
    <property type="entry name" value="P-loop containing nucleotide triphosphate hydrolases"/>
    <property type="match status" value="1"/>
</dbReference>
<dbReference type="SMART" id="SM00382">
    <property type="entry name" value="AAA"/>
    <property type="match status" value="1"/>
</dbReference>
<keyword evidence="2" id="KW-0813">Transport</keyword>
<feature type="compositionally biased region" description="Low complexity" evidence="5">
    <location>
        <begin position="397"/>
        <end position="412"/>
    </location>
</feature>
<keyword evidence="4 8" id="KW-0067">ATP-binding</keyword>
<organism evidence="8 9">
    <name type="scientific">Streptomyces oryzae</name>
    <dbReference type="NCBI Taxonomy" id="1434886"/>
    <lineage>
        <taxon>Bacteria</taxon>
        <taxon>Bacillati</taxon>
        <taxon>Actinomycetota</taxon>
        <taxon>Actinomycetes</taxon>
        <taxon>Kitasatosporales</taxon>
        <taxon>Streptomycetaceae</taxon>
        <taxon>Streptomyces</taxon>
    </lineage>
</organism>
<dbReference type="SUPFAM" id="SSF52540">
    <property type="entry name" value="P-loop containing nucleoside triphosphate hydrolases"/>
    <property type="match status" value="1"/>
</dbReference>
<feature type="region of interest" description="Disordered" evidence="5">
    <location>
        <begin position="294"/>
        <end position="318"/>
    </location>
</feature>
<feature type="compositionally biased region" description="Low complexity" evidence="5">
    <location>
        <begin position="541"/>
        <end position="560"/>
    </location>
</feature>
<feature type="compositionally biased region" description="Basic and acidic residues" evidence="5">
    <location>
        <begin position="575"/>
        <end position="588"/>
    </location>
</feature>
<evidence type="ECO:0000256" key="3">
    <source>
        <dbReference type="ARBA" id="ARBA00022741"/>
    </source>
</evidence>
<evidence type="ECO:0000256" key="1">
    <source>
        <dbReference type="ARBA" id="ARBA00005417"/>
    </source>
</evidence>
<dbReference type="InterPro" id="IPR027417">
    <property type="entry name" value="P-loop_NTPase"/>
</dbReference>
<feature type="transmembrane region" description="Helical" evidence="6">
    <location>
        <begin position="737"/>
        <end position="770"/>
    </location>
</feature>
<dbReference type="InterPro" id="IPR003439">
    <property type="entry name" value="ABC_transporter-like_ATP-bd"/>
</dbReference>
<feature type="transmembrane region" description="Helical" evidence="6">
    <location>
        <begin position="900"/>
        <end position="917"/>
    </location>
</feature>
<evidence type="ECO:0000259" key="7">
    <source>
        <dbReference type="PROSITE" id="PS50893"/>
    </source>
</evidence>
<dbReference type="PANTHER" id="PTHR43335">
    <property type="entry name" value="ABC TRANSPORTER, ATP-BINDING PROTEIN"/>
    <property type="match status" value="1"/>
</dbReference>
<sequence>MIQAIGLTSAVRRKRLPHVDDLTFEARSGKVTVLLGPARSGKSEALRLMLQLVPGRGVALFRGRPVQRIPHPAREIGVLLGDVPGHPARTARAHLRMLTAAAGVPEERADEVLDVVGLSGLADQRLGDFSLGMDRRLGMAAALLGDPHTLVLDEPTRGLSPREASWLRGLLRGYAEQGGLVLLTSRDPKEAGRLADRVVTIDRGRLMADQEAADFSRTRLRPRVVIRTPHAERFAAVLSQEARSADRTKSERGAVEVVCEGGSTVLVYGSTCAAVGESAYRHGILVHRLTEEIGDAGDSTRPGPLNRADGRPSPREAGGLALAATAGNTGEEAKGEGVGVCCEDVDQAERGSSAMREGGGGVVAASGHASVPAPGSYQPVGSTSARSSASAPEVEPQAGTGASAVSASAGGERSAEAGQGGAQAHPAVEGRPAEEQETEPTVEGGQLPDGALVPAGHEKPEAIAGGSPGDPVRRGQRAPGRSSGGPAVFGTDPASQSPTPDPSPVAGGSDSGSLSGSAEASAADAVAAATKEPASGSAAIGTGTTPSPSAASGTTASVSSDAPTRRSTEAAQARTHPEDRAQSHRPDRATATGGPRPRDVTSAAGGGAGRPGSAKRRGGLPPELPVVRRPGPVAPLRYELLRLFGVRTPWVLIGLALLTGLGISVVVAGTGAGGAADAATGSAPGLKLLTGWPPGSPFFVPPAAVVAGLVGAMAFGEEFRYPALVPAHVPVPRRLGLLMAKLVVTAGTAVALCVATALCNAAALILFYGADSLALAFPERTFDIGNLTSFSVPGGPGAGAVVPSLGVQVMAVLALCVGCAWAGLLAAGVFRSTALGVVAVVAVPALVAPLVRKVAAASGGESFEGVPERLRSVLLFPWPSAVEQSGAVATGIVSQPVGRALALSVTALFCAYAFMSLRGRPRQR</sequence>
<feature type="transmembrane region" description="Helical" evidence="6">
    <location>
        <begin position="834"/>
        <end position="851"/>
    </location>
</feature>
<comment type="caution">
    <text evidence="8">The sequence shown here is derived from an EMBL/GenBank/DDBJ whole genome shotgun (WGS) entry which is preliminary data.</text>
</comment>
<name>A0ABS3X4H3_9ACTN</name>
<dbReference type="Proteomes" id="UP001519064">
    <property type="component" value="Unassembled WGS sequence"/>
</dbReference>
<feature type="transmembrane region" description="Helical" evidence="6">
    <location>
        <begin position="805"/>
        <end position="827"/>
    </location>
</feature>
<keyword evidence="3" id="KW-0547">Nucleotide-binding</keyword>
<feature type="domain" description="ABC transporter" evidence="7">
    <location>
        <begin position="2"/>
        <end position="228"/>
    </location>
</feature>
<dbReference type="Pfam" id="PF00005">
    <property type="entry name" value="ABC_tran"/>
    <property type="match status" value="1"/>
</dbReference>
<comment type="similarity">
    <text evidence="1">Belongs to the ABC transporter superfamily.</text>
</comment>
<keyword evidence="9" id="KW-1185">Reference proteome</keyword>
<evidence type="ECO:0000256" key="2">
    <source>
        <dbReference type="ARBA" id="ARBA00022448"/>
    </source>
</evidence>
<dbReference type="PROSITE" id="PS50893">
    <property type="entry name" value="ABC_TRANSPORTER_2"/>
    <property type="match status" value="1"/>
</dbReference>
<evidence type="ECO:0000256" key="4">
    <source>
        <dbReference type="ARBA" id="ARBA00022840"/>
    </source>
</evidence>
<keyword evidence="6" id="KW-0812">Transmembrane</keyword>
<feature type="compositionally biased region" description="Low complexity" evidence="5">
    <location>
        <begin position="505"/>
        <end position="529"/>
    </location>
</feature>
<evidence type="ECO:0000313" key="9">
    <source>
        <dbReference type="Proteomes" id="UP001519064"/>
    </source>
</evidence>
<dbReference type="EMBL" id="JADKMA010000002">
    <property type="protein sequence ID" value="MBO8190224.1"/>
    <property type="molecule type" value="Genomic_DNA"/>
</dbReference>
<feature type="transmembrane region" description="Helical" evidence="6">
    <location>
        <begin position="650"/>
        <end position="676"/>
    </location>
</feature>
<feature type="compositionally biased region" description="Polar residues" evidence="5">
    <location>
        <begin position="379"/>
        <end position="390"/>
    </location>
</feature>
<feature type="compositionally biased region" description="Low complexity" evidence="5">
    <location>
        <begin position="363"/>
        <end position="376"/>
    </location>
</feature>
<gene>
    <name evidence="8" type="ORF">ITI46_00595</name>
</gene>
<evidence type="ECO:0000256" key="5">
    <source>
        <dbReference type="SAM" id="MobiDB-lite"/>
    </source>
</evidence>
<feature type="region of interest" description="Disordered" evidence="5">
    <location>
        <begin position="351"/>
        <end position="626"/>
    </location>
</feature>
<evidence type="ECO:0000256" key="6">
    <source>
        <dbReference type="SAM" id="Phobius"/>
    </source>
</evidence>
<keyword evidence="6" id="KW-0472">Membrane</keyword>
<dbReference type="PANTHER" id="PTHR43335:SF4">
    <property type="entry name" value="ABC TRANSPORTER, ATP-BINDING PROTEIN"/>
    <property type="match status" value="1"/>
</dbReference>
<keyword evidence="6" id="KW-1133">Transmembrane helix</keyword>
<dbReference type="InterPro" id="IPR003593">
    <property type="entry name" value="AAA+_ATPase"/>
</dbReference>
<accession>A0ABS3X4H3</accession>
<evidence type="ECO:0000313" key="8">
    <source>
        <dbReference type="EMBL" id="MBO8190224.1"/>
    </source>
</evidence>
<proteinExistence type="inferred from homology"/>
<dbReference type="GO" id="GO:0005524">
    <property type="term" value="F:ATP binding"/>
    <property type="evidence" value="ECO:0007669"/>
    <property type="project" value="UniProtKB-KW"/>
</dbReference>